<dbReference type="EMBL" id="KK103206">
    <property type="protein sequence ID" value="KIY96003.1"/>
    <property type="molecule type" value="Genomic_DNA"/>
</dbReference>
<feature type="compositionally biased region" description="Basic and acidic residues" evidence="5">
    <location>
        <begin position="256"/>
        <end position="268"/>
    </location>
</feature>
<accession>A0A0D2KJJ2</accession>
<dbReference type="PANTHER" id="PTHR43101:SF1">
    <property type="entry name" value="BETA-FRUCTOSIDASE"/>
    <property type="match status" value="1"/>
</dbReference>
<reference evidence="7 8" key="1">
    <citation type="journal article" date="2013" name="BMC Genomics">
        <title>Reconstruction of the lipid metabolism for the microalga Monoraphidium neglectum from its genome sequence reveals characteristics suitable for biofuel production.</title>
        <authorList>
            <person name="Bogen C."/>
            <person name="Al-Dilaimi A."/>
            <person name="Albersmeier A."/>
            <person name="Wichmann J."/>
            <person name="Grundmann M."/>
            <person name="Rupp O."/>
            <person name="Lauersen K.J."/>
            <person name="Blifernez-Klassen O."/>
            <person name="Kalinowski J."/>
            <person name="Goesmann A."/>
            <person name="Mussgnug J.H."/>
            <person name="Kruse O."/>
        </authorList>
    </citation>
    <scope>NUCLEOTIDE SEQUENCE [LARGE SCALE GENOMIC DNA]</scope>
    <source>
        <strain evidence="7 8">SAG 48.87</strain>
    </source>
</reference>
<dbReference type="Pfam" id="PF00251">
    <property type="entry name" value="Glyco_hydro_32N"/>
    <property type="match status" value="2"/>
</dbReference>
<evidence type="ECO:0000256" key="2">
    <source>
        <dbReference type="ARBA" id="ARBA00012758"/>
    </source>
</evidence>
<dbReference type="CDD" id="cd08996">
    <property type="entry name" value="GH32_FFase"/>
    <property type="match status" value="1"/>
</dbReference>
<dbReference type="GO" id="GO:0004564">
    <property type="term" value="F:beta-fructofuranosidase activity"/>
    <property type="evidence" value="ECO:0007669"/>
    <property type="project" value="UniProtKB-EC"/>
</dbReference>
<dbReference type="STRING" id="145388.A0A0D2KJJ2"/>
<feature type="region of interest" description="Disordered" evidence="5">
    <location>
        <begin position="246"/>
        <end position="287"/>
    </location>
</feature>
<dbReference type="InterPro" id="IPR023296">
    <property type="entry name" value="Glyco_hydro_beta-prop_sf"/>
</dbReference>
<feature type="domain" description="Glycosyl hydrolase family 32 N-terminal" evidence="6">
    <location>
        <begin position="2"/>
        <end position="209"/>
    </location>
</feature>
<evidence type="ECO:0000256" key="1">
    <source>
        <dbReference type="ARBA" id="ARBA00009902"/>
    </source>
</evidence>
<dbReference type="SUPFAM" id="SSF75005">
    <property type="entry name" value="Arabinanase/levansucrase/invertase"/>
    <property type="match status" value="2"/>
</dbReference>
<keyword evidence="4 7" id="KW-0326">Glycosidase</keyword>
<dbReference type="OrthoDB" id="202537at2759"/>
<sequence length="395" mass="42754">MYKGKYHLFYQHLPEGCEWAFGLVWGHAVSTDLVQWHHLPHALEPTPGSLDADGCFSGCATVDTDGRPVILYTGVRLRTNPALPLPPADRDLNLPFVESQISAIPADPDDHDLITWCKDSAPFLELPPPDLELTGWRDPFVVERPSAANGNEWIVLIGSGLKGVGGACLVYRTTDLRRAAAWRYDGLLCCGDGETGAVWECPLVAELQPMPPGARAPPALALGLGGRLRGGASGLGHAGAGLGAGGDGAGKAAGGGHERRPLRHDGPQPHHHHHAGEQQQQQQQHYHHQLDPVNELQQLKLEAAAAPRRRRHFYTISPDACTNPTIYWLGDYAGGRFDMAGAAGPFRLDLGDVLYAPNVMEDDHGRTLLWSWLQEKRTVQGLTDEGEVESEGGGR</sequence>
<name>A0A0D2KJJ2_9CHLO</name>
<dbReference type="GO" id="GO:0005975">
    <property type="term" value="P:carbohydrate metabolic process"/>
    <property type="evidence" value="ECO:0007669"/>
    <property type="project" value="InterPro"/>
</dbReference>
<protein>
    <recommendedName>
        <fullName evidence="2">beta-fructofuranosidase</fullName>
        <ecNumber evidence="2">3.2.1.26</ecNumber>
    </recommendedName>
</protein>
<dbReference type="PANTHER" id="PTHR43101">
    <property type="entry name" value="BETA-FRUCTOSIDASE"/>
    <property type="match status" value="1"/>
</dbReference>
<evidence type="ECO:0000259" key="6">
    <source>
        <dbReference type="Pfam" id="PF00251"/>
    </source>
</evidence>
<feature type="compositionally biased region" description="Gly residues" evidence="5">
    <location>
        <begin position="246"/>
        <end position="255"/>
    </location>
</feature>
<dbReference type="InterPro" id="IPR001362">
    <property type="entry name" value="Glyco_hydro_32"/>
</dbReference>
<dbReference type="AlphaFoldDB" id="A0A0D2KJJ2"/>
<proteinExistence type="inferred from homology"/>
<evidence type="ECO:0000256" key="4">
    <source>
        <dbReference type="ARBA" id="ARBA00023295"/>
    </source>
</evidence>
<evidence type="ECO:0000313" key="8">
    <source>
        <dbReference type="Proteomes" id="UP000054498"/>
    </source>
</evidence>
<dbReference type="GeneID" id="25729272"/>
<dbReference type="EC" id="3.2.1.26" evidence="2"/>
<evidence type="ECO:0000256" key="3">
    <source>
        <dbReference type="ARBA" id="ARBA00022801"/>
    </source>
</evidence>
<comment type="similarity">
    <text evidence="1">Belongs to the glycosyl hydrolase 32 family.</text>
</comment>
<dbReference type="Gene3D" id="2.115.10.20">
    <property type="entry name" value="Glycosyl hydrolase domain, family 43"/>
    <property type="match status" value="2"/>
</dbReference>
<dbReference type="KEGG" id="mng:MNEG_11958"/>
<dbReference type="InterPro" id="IPR013148">
    <property type="entry name" value="Glyco_hydro_32_N"/>
</dbReference>
<keyword evidence="3 7" id="KW-0378">Hydrolase</keyword>
<feature type="domain" description="Glycosyl hydrolase family 32 N-terminal" evidence="6">
    <location>
        <begin position="302"/>
        <end position="378"/>
    </location>
</feature>
<organism evidence="7 8">
    <name type="scientific">Monoraphidium neglectum</name>
    <dbReference type="NCBI Taxonomy" id="145388"/>
    <lineage>
        <taxon>Eukaryota</taxon>
        <taxon>Viridiplantae</taxon>
        <taxon>Chlorophyta</taxon>
        <taxon>core chlorophytes</taxon>
        <taxon>Chlorophyceae</taxon>
        <taxon>CS clade</taxon>
        <taxon>Sphaeropleales</taxon>
        <taxon>Selenastraceae</taxon>
        <taxon>Monoraphidium</taxon>
    </lineage>
</organism>
<dbReference type="InterPro" id="IPR051214">
    <property type="entry name" value="GH32_Enzymes"/>
</dbReference>
<dbReference type="Proteomes" id="UP000054498">
    <property type="component" value="Unassembled WGS sequence"/>
</dbReference>
<dbReference type="SMART" id="SM00640">
    <property type="entry name" value="Glyco_32"/>
    <property type="match status" value="1"/>
</dbReference>
<dbReference type="RefSeq" id="XP_013895023.1">
    <property type="nucleotide sequence ID" value="XM_014039569.1"/>
</dbReference>
<gene>
    <name evidence="7" type="ORF">MNEG_11958</name>
</gene>
<keyword evidence="8" id="KW-1185">Reference proteome</keyword>
<evidence type="ECO:0000313" key="7">
    <source>
        <dbReference type="EMBL" id="KIY96003.1"/>
    </source>
</evidence>
<evidence type="ECO:0000256" key="5">
    <source>
        <dbReference type="SAM" id="MobiDB-lite"/>
    </source>
</evidence>